<proteinExistence type="predicted"/>
<reference evidence="2" key="1">
    <citation type="submission" date="2020-07" db="EMBL/GenBank/DDBJ databases">
        <title>Huge and variable diversity of episymbiotic CPR bacteria and DPANN archaea in groundwater ecosystems.</title>
        <authorList>
            <person name="He C.Y."/>
            <person name="Keren R."/>
            <person name="Whittaker M."/>
            <person name="Farag I.F."/>
            <person name="Doudna J."/>
            <person name="Cate J.H.D."/>
            <person name="Banfield J.F."/>
        </authorList>
    </citation>
    <scope>NUCLEOTIDE SEQUENCE</scope>
    <source>
        <strain evidence="2">NC_groundwater_1296_Ag_S-0.2um_52_80</strain>
    </source>
</reference>
<protein>
    <recommendedName>
        <fullName evidence="4">DUF3887 domain-containing protein</fullName>
    </recommendedName>
</protein>
<dbReference type="AlphaFoldDB" id="A0A8T3YLL7"/>
<gene>
    <name evidence="2" type="ORF">HY544_03575</name>
</gene>
<dbReference type="PROSITE" id="PS51257">
    <property type="entry name" value="PROKAR_LIPOPROTEIN"/>
    <property type="match status" value="1"/>
</dbReference>
<dbReference type="Proteomes" id="UP000732298">
    <property type="component" value="Unassembled WGS sequence"/>
</dbReference>
<dbReference type="EMBL" id="JACQPB010000035">
    <property type="protein sequence ID" value="MBI4210557.1"/>
    <property type="molecule type" value="Genomic_DNA"/>
</dbReference>
<evidence type="ECO:0000313" key="3">
    <source>
        <dbReference type="Proteomes" id="UP000732298"/>
    </source>
</evidence>
<accession>A0A8T3YLL7</accession>
<evidence type="ECO:0008006" key="4">
    <source>
        <dbReference type="Google" id="ProtNLM"/>
    </source>
</evidence>
<organism evidence="2 3">
    <name type="scientific">Candidatus Iainarchaeum sp</name>
    <dbReference type="NCBI Taxonomy" id="3101447"/>
    <lineage>
        <taxon>Archaea</taxon>
        <taxon>Candidatus Iainarchaeota</taxon>
        <taxon>Candidatus Iainarchaeia</taxon>
        <taxon>Candidatus Iainarchaeales</taxon>
        <taxon>Candidatus Iainarchaeaceae</taxon>
        <taxon>Candidatus Iainarchaeum</taxon>
    </lineage>
</organism>
<comment type="caution">
    <text evidence="2">The sequence shown here is derived from an EMBL/GenBank/DDBJ whole genome shotgun (WGS) entry which is preliminary data.</text>
</comment>
<evidence type="ECO:0000313" key="2">
    <source>
        <dbReference type="EMBL" id="MBI4210557.1"/>
    </source>
</evidence>
<sequence>MKKAIALLLLFGLLAGCGGSGDDRNQSATVKPPADLNAPQDQNVPKADANAATRSPADRNATPEQLADEFFSAVRAKDFDAAVTLAGKSFFDGYTKEQFRGLFDAISTGFGELESYELVSSAKIGGKEGMERTKIVYHVTYSRADANETLIIAKAEGKEGFELAGISVLPGNQKPPAGPPLAPPK</sequence>
<evidence type="ECO:0000256" key="1">
    <source>
        <dbReference type="SAM" id="MobiDB-lite"/>
    </source>
</evidence>
<name>A0A8T3YLL7_9ARCH</name>
<feature type="region of interest" description="Disordered" evidence="1">
    <location>
        <begin position="21"/>
        <end position="62"/>
    </location>
</feature>